<feature type="transmembrane region" description="Helical" evidence="8">
    <location>
        <begin position="239"/>
        <end position="257"/>
    </location>
</feature>
<evidence type="ECO:0000256" key="1">
    <source>
        <dbReference type="ARBA" id="ARBA00004141"/>
    </source>
</evidence>
<evidence type="ECO:0000313" key="11">
    <source>
        <dbReference type="EMBL" id="KAF4984871.1"/>
    </source>
</evidence>
<evidence type="ECO:0000256" key="6">
    <source>
        <dbReference type="ARBA" id="ARBA00023136"/>
    </source>
</evidence>
<organism evidence="11 12">
    <name type="scientific">Fusarium zealandicum</name>
    <dbReference type="NCBI Taxonomy" id="1053134"/>
    <lineage>
        <taxon>Eukaryota</taxon>
        <taxon>Fungi</taxon>
        <taxon>Dikarya</taxon>
        <taxon>Ascomycota</taxon>
        <taxon>Pezizomycotina</taxon>
        <taxon>Sordariomycetes</taxon>
        <taxon>Hypocreomycetidae</taxon>
        <taxon>Hypocreales</taxon>
        <taxon>Nectriaceae</taxon>
        <taxon>Fusarium</taxon>
        <taxon>Fusarium staphyleae species complex</taxon>
    </lineage>
</organism>
<keyword evidence="7 8" id="KW-0924">Ammonia transport</keyword>
<feature type="transmembrane region" description="Helical" evidence="8">
    <location>
        <begin position="128"/>
        <end position="148"/>
    </location>
</feature>
<feature type="domain" description="Ammonium transporter AmtB-like" evidence="10">
    <location>
        <begin position="40"/>
        <end position="447"/>
    </location>
</feature>
<feature type="transmembrane region" description="Helical" evidence="8">
    <location>
        <begin position="40"/>
        <end position="60"/>
    </location>
</feature>
<dbReference type="InterPro" id="IPR024041">
    <property type="entry name" value="NH4_transpt_AmtB-like_dom"/>
</dbReference>
<proteinExistence type="inferred from homology"/>
<dbReference type="Proteomes" id="UP000635477">
    <property type="component" value="Unassembled WGS sequence"/>
</dbReference>
<feature type="transmembrane region" description="Helical" evidence="8">
    <location>
        <begin position="67"/>
        <end position="88"/>
    </location>
</feature>
<feature type="transmembrane region" description="Helical" evidence="8">
    <location>
        <begin position="297"/>
        <end position="315"/>
    </location>
</feature>
<keyword evidence="12" id="KW-1185">Reference proteome</keyword>
<comment type="subcellular location">
    <subcellularLocation>
        <location evidence="8">Cell membrane</location>
        <topology evidence="8">Multi-pass membrane protein</topology>
    </subcellularLocation>
    <subcellularLocation>
        <location evidence="1">Membrane</location>
        <topology evidence="1">Multi-pass membrane protein</topology>
    </subcellularLocation>
</comment>
<keyword evidence="4 8" id="KW-0812">Transmembrane</keyword>
<evidence type="ECO:0000313" key="12">
    <source>
        <dbReference type="Proteomes" id="UP000635477"/>
    </source>
</evidence>
<dbReference type="InterPro" id="IPR029020">
    <property type="entry name" value="Ammonium/urea_transptr"/>
</dbReference>
<evidence type="ECO:0000256" key="9">
    <source>
        <dbReference type="SAM" id="MobiDB-lite"/>
    </source>
</evidence>
<name>A0A8H4UVD9_9HYPO</name>
<keyword evidence="5 8" id="KW-1133">Transmembrane helix</keyword>
<reference evidence="11" key="1">
    <citation type="journal article" date="2020" name="BMC Genomics">
        <title>Correction to: Identification and distribution of gene clusters required for synthesis of sphingolipid metabolism inhibitors in diverse species of the filamentous fungus Fusarium.</title>
        <authorList>
            <person name="Kim H.S."/>
            <person name="Lohmar J.M."/>
            <person name="Busman M."/>
            <person name="Brown D.W."/>
            <person name="Naumann T.A."/>
            <person name="Divon H.H."/>
            <person name="Lysoe E."/>
            <person name="Uhlig S."/>
            <person name="Proctor R.H."/>
        </authorList>
    </citation>
    <scope>NUCLEOTIDE SEQUENCE</scope>
    <source>
        <strain evidence="11">NRRL 22465</strain>
    </source>
</reference>
<dbReference type="Gene3D" id="1.10.3430.10">
    <property type="entry name" value="Ammonium transporter AmtB like domains"/>
    <property type="match status" value="1"/>
</dbReference>
<dbReference type="OrthoDB" id="534912at2759"/>
<comment type="similarity">
    <text evidence="2 8">Belongs to the ammonia transporter channel (TC 1.A.11.2) family.</text>
</comment>
<dbReference type="Pfam" id="PF00909">
    <property type="entry name" value="Ammonium_transp"/>
    <property type="match status" value="1"/>
</dbReference>
<dbReference type="AlphaFoldDB" id="A0A8H4UVD9"/>
<comment type="caution">
    <text evidence="11">The sequence shown here is derived from an EMBL/GenBank/DDBJ whole genome shotgun (WGS) entry which is preliminary data.</text>
</comment>
<dbReference type="PROSITE" id="PS01219">
    <property type="entry name" value="AMMONIUM_TRANSP"/>
    <property type="match status" value="1"/>
</dbReference>
<feature type="transmembrane region" description="Helical" evidence="8">
    <location>
        <begin position="160"/>
        <end position="180"/>
    </location>
</feature>
<evidence type="ECO:0000256" key="7">
    <source>
        <dbReference type="ARBA" id="ARBA00023177"/>
    </source>
</evidence>
<dbReference type="InterPro" id="IPR001905">
    <property type="entry name" value="Ammonium_transpt"/>
</dbReference>
<dbReference type="FunFam" id="1.10.3430.10:FF:000011">
    <property type="entry name" value="Ammonium transporter"/>
    <property type="match status" value="1"/>
</dbReference>
<evidence type="ECO:0000256" key="4">
    <source>
        <dbReference type="ARBA" id="ARBA00022692"/>
    </source>
</evidence>
<dbReference type="SUPFAM" id="SSF111352">
    <property type="entry name" value="Ammonium transporter"/>
    <property type="match status" value="1"/>
</dbReference>
<feature type="region of interest" description="Disordered" evidence="9">
    <location>
        <begin position="466"/>
        <end position="491"/>
    </location>
</feature>
<evidence type="ECO:0000256" key="8">
    <source>
        <dbReference type="RuleBase" id="RU362002"/>
    </source>
</evidence>
<feature type="transmembrane region" description="Helical" evidence="8">
    <location>
        <begin position="269"/>
        <end position="290"/>
    </location>
</feature>
<protein>
    <recommendedName>
        <fullName evidence="8">Ammonium transporter</fullName>
    </recommendedName>
</protein>
<dbReference type="NCBIfam" id="TIGR00836">
    <property type="entry name" value="amt"/>
    <property type="match status" value="1"/>
</dbReference>
<keyword evidence="3 8" id="KW-0813">Transport</keyword>
<dbReference type="PANTHER" id="PTHR43029">
    <property type="entry name" value="AMMONIUM TRANSPORTER MEP2"/>
    <property type="match status" value="1"/>
</dbReference>
<dbReference type="InterPro" id="IPR018047">
    <property type="entry name" value="Ammonium_transpt_CS"/>
</dbReference>
<dbReference type="PANTHER" id="PTHR43029:SF15">
    <property type="entry name" value="AMMONIUM TRANSPORTER"/>
    <property type="match status" value="1"/>
</dbReference>
<keyword evidence="6 8" id="KW-0472">Membrane</keyword>
<evidence type="ECO:0000259" key="10">
    <source>
        <dbReference type="Pfam" id="PF00909"/>
    </source>
</evidence>
<feature type="transmembrane region" description="Helical" evidence="8">
    <location>
        <begin position="353"/>
        <end position="381"/>
    </location>
</feature>
<dbReference type="GO" id="GO:0005886">
    <property type="term" value="C:plasma membrane"/>
    <property type="evidence" value="ECO:0007669"/>
    <property type="project" value="UniProtKB-SubCell"/>
</dbReference>
<dbReference type="EMBL" id="JABEYC010000001">
    <property type="protein sequence ID" value="KAF4984871.1"/>
    <property type="molecule type" value="Genomic_DNA"/>
</dbReference>
<sequence>MAESSITPVTEWPDYSVDPTGGDPVTHDLNAPYDKGDLCWLLVCTIICWQITPAIGFLYAGMHRRKAALTMVLQSLFCSCACGIQFWIYGYSLYQSRTTNPIWGDLSLAAFHNVLAQPSMANTDVPEILYAAFGFTFVSATAMILAGAMLERGRLWPSMLFLLSWTTFVYYITLPSLAYWEWNPSGWLYQLGLYDFAGSGPVHIASGFGALAWSMMLGPRIPDATTLDRKKAVHYKPHNPLLMCIGTVFIWFGWFAFNGASTANLSIRSIYVVVNTNFAACGGGIGWVLLDYIYTRKFSLVGFCSGIISGLVGITPAAGFVPVYVSSLVGLLTAISSYYVVKFKYLLSIDDGLDIFAIHGVGGFVGDLLTGLFAAQFVPALDGVSGTTYEGGWWNGNFRQLGLQLAGATTCAAWSFFVSCVLLFIINKIPGLHIRASEEQEVRGLDFKYLSDVDWEDHYMNGGLTPMIEGTPRRSATPPRVVEAVQDEKKD</sequence>
<accession>A0A8H4UVD9</accession>
<feature type="transmembrane region" description="Helical" evidence="8">
    <location>
        <begin position="401"/>
        <end position="426"/>
    </location>
</feature>
<dbReference type="GO" id="GO:0008519">
    <property type="term" value="F:ammonium channel activity"/>
    <property type="evidence" value="ECO:0007669"/>
    <property type="project" value="InterPro"/>
</dbReference>
<reference evidence="11" key="2">
    <citation type="submission" date="2020-05" db="EMBL/GenBank/DDBJ databases">
        <authorList>
            <person name="Kim H.-S."/>
            <person name="Proctor R.H."/>
            <person name="Brown D.W."/>
        </authorList>
    </citation>
    <scope>NUCLEOTIDE SEQUENCE</scope>
    <source>
        <strain evidence="11">NRRL 22465</strain>
    </source>
</reference>
<evidence type="ECO:0000256" key="2">
    <source>
        <dbReference type="ARBA" id="ARBA00005887"/>
    </source>
</evidence>
<feature type="transmembrane region" description="Helical" evidence="8">
    <location>
        <begin position="200"/>
        <end position="218"/>
    </location>
</feature>
<feature type="transmembrane region" description="Helical" evidence="8">
    <location>
        <begin position="321"/>
        <end position="341"/>
    </location>
</feature>
<evidence type="ECO:0000256" key="5">
    <source>
        <dbReference type="ARBA" id="ARBA00022989"/>
    </source>
</evidence>
<gene>
    <name evidence="11" type="ORF">FZEAL_24</name>
</gene>
<evidence type="ECO:0000256" key="3">
    <source>
        <dbReference type="ARBA" id="ARBA00022448"/>
    </source>
</evidence>